<keyword evidence="1" id="KW-0472">Membrane</keyword>
<feature type="transmembrane region" description="Helical" evidence="1">
    <location>
        <begin position="114"/>
        <end position="133"/>
    </location>
</feature>
<evidence type="ECO:0000313" key="3">
    <source>
        <dbReference type="Proteomes" id="UP000807159"/>
    </source>
</evidence>
<dbReference type="PANTHER" id="PTHR34289:SF3">
    <property type="entry name" value="PROTEIN, PUTATIVE (DUF819)-RELATED"/>
    <property type="match status" value="1"/>
</dbReference>
<organism evidence="2 3">
    <name type="scientific">Populus deltoides</name>
    <name type="common">Eastern poplar</name>
    <name type="synonym">Eastern cottonwood</name>
    <dbReference type="NCBI Taxonomy" id="3696"/>
    <lineage>
        <taxon>Eukaryota</taxon>
        <taxon>Viridiplantae</taxon>
        <taxon>Streptophyta</taxon>
        <taxon>Embryophyta</taxon>
        <taxon>Tracheophyta</taxon>
        <taxon>Spermatophyta</taxon>
        <taxon>Magnoliopsida</taxon>
        <taxon>eudicotyledons</taxon>
        <taxon>Gunneridae</taxon>
        <taxon>Pentapetalae</taxon>
        <taxon>rosids</taxon>
        <taxon>fabids</taxon>
        <taxon>Malpighiales</taxon>
        <taxon>Salicaceae</taxon>
        <taxon>Saliceae</taxon>
        <taxon>Populus</taxon>
    </lineage>
</organism>
<keyword evidence="3" id="KW-1185">Reference proteome</keyword>
<gene>
    <name evidence="2" type="ORF">H0E87_027732</name>
</gene>
<dbReference type="PANTHER" id="PTHR34289">
    <property type="entry name" value="PROTEIN, PUTATIVE (DUF819)-RELATED"/>
    <property type="match status" value="1"/>
</dbReference>
<dbReference type="AlphaFoldDB" id="A0A8T2WQP1"/>
<evidence type="ECO:0000256" key="1">
    <source>
        <dbReference type="SAM" id="Phobius"/>
    </source>
</evidence>
<dbReference type="Pfam" id="PF05684">
    <property type="entry name" value="DUF819"/>
    <property type="match status" value="1"/>
</dbReference>
<sequence>MGLLDYSFRHWSFRHLACQSKQGGFMVFSSTSEGTKIGSALSGASVSALLGLAASSLGIISFESPAYSILLEFLFPLTIPLLLFRADLRRVFTSTAIFLLAFLIGTVGKIVRTVLAYMMVPILDSVAIAAAFPTQFNLLAPSGEALAMILTRVAIHLVVILGLGKLLLKCCTVTSIFTSSLPSLPPLVSLRPQQQLFNGFKISFSPLTGSRITGNPPDTFHSPPQYSYCHHQPHQINITVSK</sequence>
<evidence type="ECO:0000313" key="2">
    <source>
        <dbReference type="EMBL" id="KAH8483090.1"/>
    </source>
</evidence>
<keyword evidence="1" id="KW-0812">Transmembrane</keyword>
<reference evidence="2" key="1">
    <citation type="journal article" date="2021" name="J. Hered.">
        <title>Genome Assembly of Salicaceae Populus deltoides (Eastern Cottonwood) I-69 Based on Nanopore Sequencing and Hi-C Technologies.</title>
        <authorList>
            <person name="Bai S."/>
            <person name="Wu H."/>
            <person name="Zhang J."/>
            <person name="Pan Z."/>
            <person name="Zhao W."/>
            <person name="Li Z."/>
            <person name="Tong C."/>
        </authorList>
    </citation>
    <scope>NUCLEOTIDE SEQUENCE</scope>
    <source>
        <tissue evidence="2">Leaf</tissue>
    </source>
</reference>
<dbReference type="Proteomes" id="UP000807159">
    <property type="component" value="Chromosome 17"/>
</dbReference>
<dbReference type="EMBL" id="JACEGQ020000017">
    <property type="protein sequence ID" value="KAH8483090.1"/>
    <property type="molecule type" value="Genomic_DNA"/>
</dbReference>
<feature type="transmembrane region" description="Helical" evidence="1">
    <location>
        <begin position="66"/>
        <end position="84"/>
    </location>
</feature>
<comment type="caution">
    <text evidence="2">The sequence shown here is derived from an EMBL/GenBank/DDBJ whole genome shotgun (WGS) entry which is preliminary data.</text>
</comment>
<accession>A0A8T2WQP1</accession>
<feature type="transmembrane region" description="Helical" evidence="1">
    <location>
        <begin position="40"/>
        <end position="60"/>
    </location>
</feature>
<proteinExistence type="predicted"/>
<feature type="transmembrane region" description="Helical" evidence="1">
    <location>
        <begin position="145"/>
        <end position="168"/>
    </location>
</feature>
<dbReference type="InterPro" id="IPR008537">
    <property type="entry name" value="DUF819"/>
</dbReference>
<feature type="transmembrane region" description="Helical" evidence="1">
    <location>
        <begin position="91"/>
        <end position="108"/>
    </location>
</feature>
<keyword evidence="1" id="KW-1133">Transmembrane helix</keyword>
<name>A0A8T2WQP1_POPDE</name>
<protein>
    <submittedName>
        <fullName evidence="2">Uncharacterized protein</fullName>
    </submittedName>
</protein>